<proteinExistence type="predicted"/>
<keyword evidence="2" id="KW-1185">Reference proteome</keyword>
<dbReference type="RefSeq" id="WP_138084525.1">
    <property type="nucleotide sequence ID" value="NZ_VAUV01000002.1"/>
</dbReference>
<organism evidence="1 2">
    <name type="scientific">Phragmitibacter flavus</name>
    <dbReference type="NCBI Taxonomy" id="2576071"/>
    <lineage>
        <taxon>Bacteria</taxon>
        <taxon>Pseudomonadati</taxon>
        <taxon>Verrucomicrobiota</taxon>
        <taxon>Verrucomicrobiia</taxon>
        <taxon>Verrucomicrobiales</taxon>
        <taxon>Verrucomicrobiaceae</taxon>
        <taxon>Phragmitibacter</taxon>
    </lineage>
</organism>
<evidence type="ECO:0000313" key="2">
    <source>
        <dbReference type="Proteomes" id="UP000306196"/>
    </source>
</evidence>
<reference evidence="1 2" key="1">
    <citation type="submission" date="2019-05" db="EMBL/GenBank/DDBJ databases">
        <title>Verrucobacter flavum gen. nov., sp. nov. a new member of the family Verrucomicrobiaceae.</title>
        <authorList>
            <person name="Szuroczki S."/>
            <person name="Abbaszade G."/>
            <person name="Szabo A."/>
            <person name="Felfoldi T."/>
            <person name="Schumann P."/>
            <person name="Boka K."/>
            <person name="Keki Z."/>
            <person name="Toumi M."/>
            <person name="Toth E."/>
        </authorList>
    </citation>
    <scope>NUCLEOTIDE SEQUENCE [LARGE SCALE GENOMIC DNA]</scope>
    <source>
        <strain evidence="1 2">MG-N-17</strain>
    </source>
</reference>
<dbReference type="AlphaFoldDB" id="A0A5R8KIU1"/>
<dbReference type="Proteomes" id="UP000306196">
    <property type="component" value="Unassembled WGS sequence"/>
</dbReference>
<sequence length="227" mass="26565">MSEMVANDREVARLFHRLSDLEDCLYLQLYYWGRDVMHAHGNQLVTHGFERIAKKTKEGTSRYRIELGDGLIELHGWCLGWYREGQPGFVFVRGRHRLFLWDSPAPPQPECVARESLRAPVSAEDWSLLASMMQNFVHWMLGYESWVEAQHGGGYRSSIFREYDKLPNAMHWLPPEVQREWLELFLHNPLTVPAARRFLRDKMRRVVEPARIGCGWNSGSSRLTKHS</sequence>
<evidence type="ECO:0000313" key="1">
    <source>
        <dbReference type="EMBL" id="TLD72170.1"/>
    </source>
</evidence>
<gene>
    <name evidence="1" type="ORF">FEM03_02095</name>
</gene>
<dbReference type="OrthoDB" id="194495at2"/>
<dbReference type="EMBL" id="VAUV01000002">
    <property type="protein sequence ID" value="TLD72170.1"/>
    <property type="molecule type" value="Genomic_DNA"/>
</dbReference>
<name>A0A5R8KIU1_9BACT</name>
<accession>A0A5R8KIU1</accession>
<protein>
    <submittedName>
        <fullName evidence="1">Uncharacterized protein</fullName>
    </submittedName>
</protein>
<comment type="caution">
    <text evidence="1">The sequence shown here is derived from an EMBL/GenBank/DDBJ whole genome shotgun (WGS) entry which is preliminary data.</text>
</comment>